<keyword evidence="3" id="KW-1185">Reference proteome</keyword>
<gene>
    <name evidence="2" type="ORF">Tco_0839113</name>
</gene>
<dbReference type="InterPro" id="IPR032567">
    <property type="entry name" value="RTL1-rel"/>
</dbReference>
<reference evidence="2" key="2">
    <citation type="submission" date="2022-01" db="EMBL/GenBank/DDBJ databases">
        <authorList>
            <person name="Yamashiro T."/>
            <person name="Shiraishi A."/>
            <person name="Satake H."/>
            <person name="Nakayama K."/>
        </authorList>
    </citation>
    <scope>NUCLEOTIDE SEQUENCE</scope>
</reference>
<dbReference type="PANTHER" id="PTHR15503:SF45">
    <property type="entry name" value="RNA-DIRECTED DNA POLYMERASE HOMOLOG"/>
    <property type="match status" value="1"/>
</dbReference>
<feature type="chain" id="PRO_5046931311" evidence="1">
    <location>
        <begin position="23"/>
        <end position="308"/>
    </location>
</feature>
<dbReference type="CDD" id="cd00303">
    <property type="entry name" value="retropepsin_like"/>
    <property type="match status" value="1"/>
</dbReference>
<sequence length="308" mass="33895">MPPKGMSAAAILKLVADKVVEALAVDHDTRNNPNVAGGSGSNGGQCRTPPVRECIFTGFMKYGPTQFHGNEGAVELCRWFEKTESIFGISDCAERSKVKFAAATLQGLALTWLENDLRSLKLRDTNMTAYTQRFNELALLCPEAVPTEKKKVELYIKGLPENIKGKQLSLGPREAEKGQGPNVVAGTFLINNRYDSVFFDSGSDKRFVNTSFSHLIDIKLVRLNTSYEVELADGKIVSTNTVLRGCTLNLVNHLFEIDLMPIELGTFDIVIGMDWLVERDAVIVYGKKEVHILVKNEVLVVKGNSGVS</sequence>
<feature type="signal peptide" evidence="1">
    <location>
        <begin position="1"/>
        <end position="22"/>
    </location>
</feature>
<evidence type="ECO:0000313" key="3">
    <source>
        <dbReference type="Proteomes" id="UP001151760"/>
    </source>
</evidence>
<dbReference type="Pfam" id="PF08284">
    <property type="entry name" value="RVP_2"/>
    <property type="match status" value="1"/>
</dbReference>
<evidence type="ECO:0000313" key="2">
    <source>
        <dbReference type="EMBL" id="GJT04651.1"/>
    </source>
</evidence>
<keyword evidence="2" id="KW-0808">Transferase</keyword>
<protein>
    <submittedName>
        <fullName evidence="2">Reverse transcriptase domain-containing protein</fullName>
    </submittedName>
</protein>
<proteinExistence type="predicted"/>
<reference evidence="2" key="1">
    <citation type="journal article" date="2022" name="Int. J. Mol. Sci.">
        <title>Draft Genome of Tanacetum Coccineum: Genomic Comparison of Closely Related Tanacetum-Family Plants.</title>
        <authorList>
            <person name="Yamashiro T."/>
            <person name="Shiraishi A."/>
            <person name="Nakayama K."/>
            <person name="Satake H."/>
        </authorList>
    </citation>
    <scope>NUCLEOTIDE SEQUENCE</scope>
</reference>
<evidence type="ECO:0000256" key="1">
    <source>
        <dbReference type="SAM" id="SignalP"/>
    </source>
</evidence>
<dbReference type="GO" id="GO:0003964">
    <property type="term" value="F:RNA-directed DNA polymerase activity"/>
    <property type="evidence" value="ECO:0007669"/>
    <property type="project" value="UniProtKB-KW"/>
</dbReference>
<comment type="caution">
    <text evidence="2">The sequence shown here is derived from an EMBL/GenBank/DDBJ whole genome shotgun (WGS) entry which is preliminary data.</text>
</comment>
<name>A0ABQ5ATM2_9ASTR</name>
<accession>A0ABQ5ATM2</accession>
<dbReference type="InterPro" id="IPR021109">
    <property type="entry name" value="Peptidase_aspartic_dom_sf"/>
</dbReference>
<keyword evidence="1" id="KW-0732">Signal</keyword>
<dbReference type="SUPFAM" id="SSF50630">
    <property type="entry name" value="Acid proteases"/>
    <property type="match status" value="1"/>
</dbReference>
<keyword evidence="2" id="KW-0548">Nucleotidyltransferase</keyword>
<dbReference type="Proteomes" id="UP001151760">
    <property type="component" value="Unassembled WGS sequence"/>
</dbReference>
<organism evidence="2 3">
    <name type="scientific">Tanacetum coccineum</name>
    <dbReference type="NCBI Taxonomy" id="301880"/>
    <lineage>
        <taxon>Eukaryota</taxon>
        <taxon>Viridiplantae</taxon>
        <taxon>Streptophyta</taxon>
        <taxon>Embryophyta</taxon>
        <taxon>Tracheophyta</taxon>
        <taxon>Spermatophyta</taxon>
        <taxon>Magnoliopsida</taxon>
        <taxon>eudicotyledons</taxon>
        <taxon>Gunneridae</taxon>
        <taxon>Pentapetalae</taxon>
        <taxon>asterids</taxon>
        <taxon>campanulids</taxon>
        <taxon>Asterales</taxon>
        <taxon>Asteraceae</taxon>
        <taxon>Asteroideae</taxon>
        <taxon>Anthemideae</taxon>
        <taxon>Anthemidinae</taxon>
        <taxon>Tanacetum</taxon>
    </lineage>
</organism>
<dbReference type="Gene3D" id="2.40.70.10">
    <property type="entry name" value="Acid Proteases"/>
    <property type="match status" value="1"/>
</dbReference>
<dbReference type="EMBL" id="BQNB010012525">
    <property type="protein sequence ID" value="GJT04651.1"/>
    <property type="molecule type" value="Genomic_DNA"/>
</dbReference>
<dbReference type="PANTHER" id="PTHR15503">
    <property type="entry name" value="LDOC1 RELATED"/>
    <property type="match status" value="1"/>
</dbReference>
<keyword evidence="2" id="KW-0695">RNA-directed DNA polymerase</keyword>